<proteinExistence type="predicted"/>
<evidence type="ECO:0000313" key="2">
    <source>
        <dbReference type="Proteomes" id="UP000269374"/>
    </source>
</evidence>
<dbReference type="Gene3D" id="3.40.50.1000">
    <property type="entry name" value="HAD superfamily/HAD-like"/>
    <property type="match status" value="1"/>
</dbReference>
<dbReference type="InterPro" id="IPR036412">
    <property type="entry name" value="HAD-like_sf"/>
</dbReference>
<dbReference type="GO" id="GO:0005829">
    <property type="term" value="C:cytosol"/>
    <property type="evidence" value="ECO:0007669"/>
    <property type="project" value="TreeGrafter"/>
</dbReference>
<organism evidence="1 2">
    <name type="scientific">Lactococcus allomyrinae</name>
    <dbReference type="NCBI Taxonomy" id="2419773"/>
    <lineage>
        <taxon>Bacteria</taxon>
        <taxon>Bacillati</taxon>
        <taxon>Bacillota</taxon>
        <taxon>Bacilli</taxon>
        <taxon>Lactobacillales</taxon>
        <taxon>Streptococcaceae</taxon>
        <taxon>Lactococcus</taxon>
    </lineage>
</organism>
<dbReference type="PANTHER" id="PTHR10000:SF53">
    <property type="entry name" value="5-AMINO-6-(5-PHOSPHO-D-RIBITYLAMINO)URACIL PHOSPHATASE YBJI-RELATED"/>
    <property type="match status" value="1"/>
</dbReference>
<dbReference type="Gene3D" id="3.30.1240.10">
    <property type="match status" value="1"/>
</dbReference>
<dbReference type="OrthoDB" id="9814970at2"/>
<dbReference type="KEGG" id="lact:D7I46_11085"/>
<dbReference type="PANTHER" id="PTHR10000">
    <property type="entry name" value="PHOSPHOSERINE PHOSPHATASE"/>
    <property type="match status" value="1"/>
</dbReference>
<dbReference type="NCBIfam" id="TIGR01484">
    <property type="entry name" value="HAD-SF-IIB"/>
    <property type="match status" value="1"/>
</dbReference>
<reference evidence="1 2" key="1">
    <citation type="submission" date="2018-09" db="EMBL/GenBank/DDBJ databases">
        <title>Genome sequencing of strain 1JSPR-7.</title>
        <authorList>
            <person name="Heo J."/>
            <person name="Kim S.-J."/>
            <person name="Kwon S.-W."/>
        </authorList>
    </citation>
    <scope>NUCLEOTIDE SEQUENCE [LARGE SCALE GENOMIC DNA]</scope>
    <source>
        <strain evidence="1 2">1JSPR-7</strain>
    </source>
</reference>
<dbReference type="EMBL" id="CP032627">
    <property type="protein sequence ID" value="AYG01557.1"/>
    <property type="molecule type" value="Genomic_DNA"/>
</dbReference>
<dbReference type="GO" id="GO:0000287">
    <property type="term" value="F:magnesium ion binding"/>
    <property type="evidence" value="ECO:0007669"/>
    <property type="project" value="TreeGrafter"/>
</dbReference>
<dbReference type="SFLD" id="SFLDG01140">
    <property type="entry name" value="C2.B:_Phosphomannomutase_and_P"/>
    <property type="match status" value="1"/>
</dbReference>
<dbReference type="AlphaFoldDB" id="A0A387BKJ8"/>
<dbReference type="Proteomes" id="UP000269374">
    <property type="component" value="Chromosome"/>
</dbReference>
<dbReference type="RefSeq" id="WP_120772927.1">
    <property type="nucleotide sequence ID" value="NZ_CP032627.1"/>
</dbReference>
<dbReference type="PROSITE" id="PS01229">
    <property type="entry name" value="COF_2"/>
    <property type="match status" value="1"/>
</dbReference>
<name>A0A387BKJ8_9LACT</name>
<dbReference type="Pfam" id="PF08282">
    <property type="entry name" value="Hydrolase_3"/>
    <property type="match status" value="1"/>
</dbReference>
<dbReference type="SFLD" id="SFLDS00003">
    <property type="entry name" value="Haloacid_Dehalogenase"/>
    <property type="match status" value="1"/>
</dbReference>
<dbReference type="InterPro" id="IPR006379">
    <property type="entry name" value="HAD-SF_hydro_IIB"/>
</dbReference>
<dbReference type="GO" id="GO:0016791">
    <property type="term" value="F:phosphatase activity"/>
    <property type="evidence" value="ECO:0007669"/>
    <property type="project" value="TreeGrafter"/>
</dbReference>
<sequence length="264" mass="29439">MIKLILTDLDGTFLNSSGGFDADRFQKILSALTEKGISFGVVTGKQTERVEELFGDLSKKIWILGDSASRIKFNGKFEFQQLIPNAQGKQLIQKLEEIHADQTIIACTESAAIIKESQAELDGEVVRGSYAVMKVVKDFSEITEDFVKVTVFDRQKRCYESFERLKAEQEQFYIVASEAAWIDITSKGIHKGTTVQKLQELLCVSVSETMAFGDGYNDFELLAQAKFSYAMANAFPEVQAQASFIAPTNDESGVLQVIEQELIK</sequence>
<evidence type="ECO:0000313" key="1">
    <source>
        <dbReference type="EMBL" id="AYG01557.1"/>
    </source>
</evidence>
<keyword evidence="2" id="KW-1185">Reference proteome</keyword>
<dbReference type="SUPFAM" id="SSF56784">
    <property type="entry name" value="HAD-like"/>
    <property type="match status" value="1"/>
</dbReference>
<protein>
    <submittedName>
        <fullName evidence="1">HAD family phosphatase</fullName>
    </submittedName>
</protein>
<dbReference type="InterPro" id="IPR023214">
    <property type="entry name" value="HAD_sf"/>
</dbReference>
<gene>
    <name evidence="1" type="ORF">D7I46_11085</name>
</gene>
<accession>A0A387BKJ8</accession>